<protein>
    <recommendedName>
        <fullName evidence="4">Lipoprotein</fullName>
    </recommendedName>
</protein>
<gene>
    <name evidence="2" type="ORF">GCM10008957_09350</name>
</gene>
<feature type="chain" id="PRO_5037387776" description="Lipoprotein" evidence="1">
    <location>
        <begin position="34"/>
        <end position="236"/>
    </location>
</feature>
<keyword evidence="3" id="KW-1185">Reference proteome</keyword>
<reference evidence="2" key="1">
    <citation type="journal article" date="2014" name="Int. J. Syst. Evol. Microbiol.">
        <title>Complete genome sequence of Corynebacterium casei LMG S-19264T (=DSM 44701T), isolated from a smear-ripened cheese.</title>
        <authorList>
            <consortium name="US DOE Joint Genome Institute (JGI-PGF)"/>
            <person name="Walter F."/>
            <person name="Albersmeier A."/>
            <person name="Kalinowski J."/>
            <person name="Ruckert C."/>
        </authorList>
    </citation>
    <scope>NUCLEOTIDE SEQUENCE</scope>
    <source>
        <strain evidence="2">JCM 31311</strain>
    </source>
</reference>
<evidence type="ECO:0008006" key="4">
    <source>
        <dbReference type="Google" id="ProtNLM"/>
    </source>
</evidence>
<proteinExistence type="predicted"/>
<evidence type="ECO:0000313" key="2">
    <source>
        <dbReference type="EMBL" id="GGQ98968.1"/>
    </source>
</evidence>
<evidence type="ECO:0000256" key="1">
    <source>
        <dbReference type="SAM" id="SignalP"/>
    </source>
</evidence>
<keyword evidence="1" id="KW-0732">Signal</keyword>
<name>A0A918C0N7_9DEIO</name>
<feature type="signal peptide" evidence="1">
    <location>
        <begin position="1"/>
        <end position="33"/>
    </location>
</feature>
<accession>A0A918C0N7</accession>
<comment type="caution">
    <text evidence="2">The sequence shown here is derived from an EMBL/GenBank/DDBJ whole genome shotgun (WGS) entry which is preliminary data.</text>
</comment>
<dbReference type="AlphaFoldDB" id="A0A918C0N7"/>
<dbReference type="Proteomes" id="UP000603865">
    <property type="component" value="Unassembled WGS sequence"/>
</dbReference>
<organism evidence="2 3">
    <name type="scientific">Deinococcus ruber</name>
    <dbReference type="NCBI Taxonomy" id="1848197"/>
    <lineage>
        <taxon>Bacteria</taxon>
        <taxon>Thermotogati</taxon>
        <taxon>Deinococcota</taxon>
        <taxon>Deinococci</taxon>
        <taxon>Deinococcales</taxon>
        <taxon>Deinococcaceae</taxon>
        <taxon>Deinococcus</taxon>
    </lineage>
</organism>
<dbReference type="EMBL" id="BMQL01000003">
    <property type="protein sequence ID" value="GGQ98968.1"/>
    <property type="molecule type" value="Genomic_DNA"/>
</dbReference>
<reference evidence="2" key="2">
    <citation type="submission" date="2020-09" db="EMBL/GenBank/DDBJ databases">
        <authorList>
            <person name="Sun Q."/>
            <person name="Ohkuma M."/>
        </authorList>
    </citation>
    <scope>NUCLEOTIDE SEQUENCE</scope>
    <source>
        <strain evidence="2">JCM 31311</strain>
    </source>
</reference>
<evidence type="ECO:0000313" key="3">
    <source>
        <dbReference type="Proteomes" id="UP000603865"/>
    </source>
</evidence>
<sequence length="236" mass="25247">MLLSMTVRRPALPRLACGLLILPALLLGACAPAQQTQQAPLTATTTVSQVSFYPSQAGQSWTYLPDGDAVGGAPYTLKELGPAVFGSVQAQAFTLTGRGAEQTSYRLISANGVQLIGFRKPGLSVQLDPPWLERPAESAWKVGLSWQGESGIKVQSDDGRTNVSGKVNYSYRVLDQRTVSIAGHSYSVWVVSRQITDTVGGLFPASQEEWFSPYIGDVRTAEGLLLTGRNFSGGQP</sequence>